<dbReference type="GO" id="GO:0004553">
    <property type="term" value="F:hydrolase activity, hydrolyzing O-glycosyl compounds"/>
    <property type="evidence" value="ECO:0007669"/>
    <property type="project" value="UniProtKB-ARBA"/>
</dbReference>
<sequence>MTQFARSVPPSNSNRFSVMTDSQTDISYVNEDGPISACPFGGVYNRPRGILDVLEYFKTNYGNPKVYITENGFRSLDGNHLAEEIKNDQHRTDFICSHICFVRSAIEKGCQVKGYFVWSLGDNYEFCDGYTVRFGLTYIDFTNITYDRDLKSSGKWYQKFLQSKQNVIKQVPDRTQCFME</sequence>
<proteinExistence type="inferred from homology"/>
<dbReference type="Proteomes" id="UP001558713">
    <property type="component" value="Unassembled WGS sequence"/>
</dbReference>
<dbReference type="EMBL" id="JBANAX010000748">
    <property type="protein sequence ID" value="KAL1194708.1"/>
    <property type="molecule type" value="Genomic_DNA"/>
</dbReference>
<organism evidence="5 6">
    <name type="scientific">Cardamine amara subsp. amara</name>
    <dbReference type="NCBI Taxonomy" id="228776"/>
    <lineage>
        <taxon>Eukaryota</taxon>
        <taxon>Viridiplantae</taxon>
        <taxon>Streptophyta</taxon>
        <taxon>Embryophyta</taxon>
        <taxon>Tracheophyta</taxon>
        <taxon>Spermatophyta</taxon>
        <taxon>Magnoliopsida</taxon>
        <taxon>eudicotyledons</taxon>
        <taxon>Gunneridae</taxon>
        <taxon>Pentapetalae</taxon>
        <taxon>rosids</taxon>
        <taxon>malvids</taxon>
        <taxon>Brassicales</taxon>
        <taxon>Brassicaceae</taxon>
        <taxon>Cardamineae</taxon>
        <taxon>Cardamine</taxon>
    </lineage>
</organism>
<evidence type="ECO:0000313" key="6">
    <source>
        <dbReference type="Proteomes" id="UP001558713"/>
    </source>
</evidence>
<dbReference type="PRINTS" id="PR00131">
    <property type="entry name" value="GLHYDRLASE1"/>
</dbReference>
<dbReference type="SUPFAM" id="SSF51445">
    <property type="entry name" value="(Trans)glycosidases"/>
    <property type="match status" value="1"/>
</dbReference>
<protein>
    <submittedName>
        <fullName evidence="5">Myrosinase 2</fullName>
    </submittedName>
</protein>
<comment type="caution">
    <text evidence="5">The sequence shown here is derived from an EMBL/GenBank/DDBJ whole genome shotgun (WGS) entry which is preliminary data.</text>
</comment>
<evidence type="ECO:0000256" key="1">
    <source>
        <dbReference type="ARBA" id="ARBA00010838"/>
    </source>
</evidence>
<dbReference type="AlphaFoldDB" id="A0ABD0ZJN3"/>
<accession>A0ABD0ZJN3</accession>
<dbReference type="InterPro" id="IPR001360">
    <property type="entry name" value="Glyco_hydro_1"/>
</dbReference>
<keyword evidence="3" id="KW-0326">Glycosidase</keyword>
<comment type="similarity">
    <text evidence="1 4">Belongs to the glycosyl hydrolase 1 family.</text>
</comment>
<dbReference type="PANTHER" id="PTHR10353">
    <property type="entry name" value="GLYCOSYL HYDROLASE"/>
    <property type="match status" value="1"/>
</dbReference>
<dbReference type="Gene3D" id="3.20.20.80">
    <property type="entry name" value="Glycosidases"/>
    <property type="match status" value="1"/>
</dbReference>
<dbReference type="Pfam" id="PF00232">
    <property type="entry name" value="Glyco_hydro_1"/>
    <property type="match status" value="1"/>
</dbReference>
<evidence type="ECO:0000256" key="3">
    <source>
        <dbReference type="ARBA" id="ARBA00023295"/>
    </source>
</evidence>
<keyword evidence="6" id="KW-1185">Reference proteome</keyword>
<keyword evidence="2" id="KW-0378">Hydrolase</keyword>
<evidence type="ECO:0000256" key="2">
    <source>
        <dbReference type="ARBA" id="ARBA00022801"/>
    </source>
</evidence>
<evidence type="ECO:0000256" key="4">
    <source>
        <dbReference type="RuleBase" id="RU003690"/>
    </source>
</evidence>
<dbReference type="PANTHER" id="PTHR10353:SF137">
    <property type="entry name" value="MYROSINASE 3-RELATED"/>
    <property type="match status" value="1"/>
</dbReference>
<dbReference type="InterPro" id="IPR017853">
    <property type="entry name" value="GH"/>
</dbReference>
<evidence type="ECO:0000313" key="5">
    <source>
        <dbReference type="EMBL" id="KAL1194708.1"/>
    </source>
</evidence>
<reference evidence="5 6" key="1">
    <citation type="submission" date="2024-04" db="EMBL/GenBank/DDBJ databases">
        <title>Genome assembly C_amara_ONT_v2.</title>
        <authorList>
            <person name="Yant L."/>
            <person name="Moore C."/>
            <person name="Slenker M."/>
        </authorList>
    </citation>
    <scope>NUCLEOTIDE SEQUENCE [LARGE SCALE GENOMIC DNA]</scope>
    <source>
        <tissue evidence="5">Leaf</tissue>
    </source>
</reference>
<name>A0ABD0ZJN3_CARAN</name>
<gene>
    <name evidence="5" type="ORF">V5N11_031527</name>
</gene>